<proteinExistence type="predicted"/>
<dbReference type="PROSITE" id="PS51257">
    <property type="entry name" value="PROKAR_LIPOPROTEIN"/>
    <property type="match status" value="1"/>
</dbReference>
<evidence type="ECO:0000313" key="1">
    <source>
        <dbReference type="EMBL" id="OGY55719.1"/>
    </source>
</evidence>
<dbReference type="Proteomes" id="UP000178122">
    <property type="component" value="Unassembled WGS sequence"/>
</dbReference>
<organism evidence="1 2">
    <name type="scientific">Candidatus Buchananbacteria bacterium RIFCSPLOWO2_01_FULL_40_23b</name>
    <dbReference type="NCBI Taxonomy" id="1797544"/>
    <lineage>
        <taxon>Bacteria</taxon>
        <taxon>Candidatus Buchananiibacteriota</taxon>
    </lineage>
</organism>
<dbReference type="AlphaFoldDB" id="A0A1G1YTW4"/>
<dbReference type="EMBL" id="MHIN01000006">
    <property type="protein sequence ID" value="OGY55719.1"/>
    <property type="molecule type" value="Genomic_DNA"/>
</dbReference>
<reference evidence="1 2" key="1">
    <citation type="journal article" date="2016" name="Nat. Commun.">
        <title>Thousands of microbial genomes shed light on interconnected biogeochemical processes in an aquifer system.</title>
        <authorList>
            <person name="Anantharaman K."/>
            <person name="Brown C.T."/>
            <person name="Hug L.A."/>
            <person name="Sharon I."/>
            <person name="Castelle C.J."/>
            <person name="Probst A.J."/>
            <person name="Thomas B.C."/>
            <person name="Singh A."/>
            <person name="Wilkins M.J."/>
            <person name="Karaoz U."/>
            <person name="Brodie E.L."/>
            <person name="Williams K.H."/>
            <person name="Hubbard S.S."/>
            <person name="Banfield J.F."/>
        </authorList>
    </citation>
    <scope>NUCLEOTIDE SEQUENCE [LARGE SCALE GENOMIC DNA]</scope>
</reference>
<comment type="caution">
    <text evidence="1">The sequence shown here is derived from an EMBL/GenBank/DDBJ whole genome shotgun (WGS) entry which is preliminary data.</text>
</comment>
<sequence>MVVVRDVIVRFILLSALLLLFSCSSSEGVGDDLVDSVNVEDGGEVIDVSDKEKKDDSGIVPTINVTASAKVELQNTICVSEWICLSAKSKIYREGNCSFTKREDCKFGCKNNTCAPAPVCTAGWNCDGNYYRGYRLESCEFTNKEKCDFGCKDAVCVAEPVVNTTVVAENAQTSGAGSAAATPALSTISSGEMVVVSGHNVSIYTMSDTVVMLIVDGKKSDWLKEGDTFKRNEFSLVIEEILFQSYKDGLKQISYRVK</sequence>
<accession>A0A1G1YTW4</accession>
<gene>
    <name evidence="1" type="ORF">A2912_01250</name>
</gene>
<protein>
    <submittedName>
        <fullName evidence="1">Uncharacterized protein</fullName>
    </submittedName>
</protein>
<name>A0A1G1YTW4_9BACT</name>
<evidence type="ECO:0000313" key="2">
    <source>
        <dbReference type="Proteomes" id="UP000178122"/>
    </source>
</evidence>